<gene>
    <name evidence="2" type="ORF">PIIN_09138</name>
</gene>
<feature type="region of interest" description="Disordered" evidence="1">
    <location>
        <begin position="1"/>
        <end position="21"/>
    </location>
</feature>
<evidence type="ECO:0000313" key="3">
    <source>
        <dbReference type="Proteomes" id="UP000007148"/>
    </source>
</evidence>
<dbReference type="InParanoid" id="G4TV11"/>
<accession>G4TV11</accession>
<organism evidence="2 3">
    <name type="scientific">Serendipita indica (strain DSM 11827)</name>
    <name type="common">Root endophyte fungus</name>
    <name type="synonym">Piriformospora indica</name>
    <dbReference type="NCBI Taxonomy" id="1109443"/>
    <lineage>
        <taxon>Eukaryota</taxon>
        <taxon>Fungi</taxon>
        <taxon>Dikarya</taxon>
        <taxon>Basidiomycota</taxon>
        <taxon>Agaricomycotina</taxon>
        <taxon>Agaricomycetes</taxon>
        <taxon>Sebacinales</taxon>
        <taxon>Serendipitaceae</taxon>
        <taxon>Serendipita</taxon>
    </lineage>
</organism>
<dbReference type="OrthoDB" id="2586076at2759"/>
<dbReference type="HOGENOM" id="CLU_552216_0_0_1"/>
<dbReference type="Gene3D" id="2.60.40.640">
    <property type="match status" value="1"/>
</dbReference>
<evidence type="ECO:0000256" key="1">
    <source>
        <dbReference type="SAM" id="MobiDB-lite"/>
    </source>
</evidence>
<keyword evidence="3" id="KW-1185">Reference proteome</keyword>
<protein>
    <recommendedName>
        <fullName evidence="4">Arrestin-like N-terminal domain-containing protein</fullName>
    </recommendedName>
</protein>
<comment type="caution">
    <text evidence="2">The sequence shown here is derived from an EMBL/GenBank/DDBJ whole genome shotgun (WGS) entry which is preliminary data.</text>
</comment>
<evidence type="ECO:0000313" key="2">
    <source>
        <dbReference type="EMBL" id="CCA75154.1"/>
    </source>
</evidence>
<proteinExistence type="predicted"/>
<dbReference type="EMBL" id="CAFZ01000405">
    <property type="protein sequence ID" value="CCA75154.1"/>
    <property type="molecule type" value="Genomic_DNA"/>
</dbReference>
<dbReference type="InterPro" id="IPR014752">
    <property type="entry name" value="Arrestin-like_C"/>
</dbReference>
<feature type="compositionally biased region" description="Low complexity" evidence="1">
    <location>
        <begin position="44"/>
        <end position="76"/>
    </location>
</feature>
<reference evidence="2 3" key="1">
    <citation type="journal article" date="2011" name="PLoS Pathog.">
        <title>Endophytic Life Strategies Decoded by Genome and Transcriptome Analyses of the Mutualistic Root Symbiont Piriformospora indica.</title>
        <authorList>
            <person name="Zuccaro A."/>
            <person name="Lahrmann U."/>
            <person name="Guldener U."/>
            <person name="Langen G."/>
            <person name="Pfiffi S."/>
            <person name="Biedenkopf D."/>
            <person name="Wong P."/>
            <person name="Samans B."/>
            <person name="Grimm C."/>
            <person name="Basiewicz M."/>
            <person name="Murat C."/>
            <person name="Martin F."/>
            <person name="Kogel K.H."/>
        </authorList>
    </citation>
    <scope>NUCLEOTIDE SEQUENCE [LARGE SCALE GENOMIC DNA]</scope>
    <source>
        <strain evidence="2 3">DSM 11827</strain>
    </source>
</reference>
<dbReference type="STRING" id="1109443.G4TV11"/>
<evidence type="ECO:0008006" key="4">
    <source>
        <dbReference type="Google" id="ProtNLM"/>
    </source>
</evidence>
<name>G4TV11_SERID</name>
<sequence length="478" mass="52474">MSSLHYNPPPSYAATVPTPNYSTVPLPCEELVELALNPPPYLTRTSSSSSSSSSSLGESSLQSSAASSSRPSTSQGARVEEPSKHFIFSSGNIELDLGPKDGDIPSYGLQGRVRGVVRIKKMNHVQGIVISLEGRAQVTAMQGGLPCGHTERKLLYVPLKLYTKESSAKGKARATPSSEFPFELAFPTHADSTDPTAAPIALPPTFRNSHPSMEGWIKYTVKIQVIKSGLWPRDVLATVVHYLPKFYSLPETLLWPAISLMDAKRFGLETNEKWKTTRASLSSKTPVQDEPTMSVSIPRTARAVANYCFPVNVTLRIPSSSIPRKARTQEGKPITSIDDLLADPTRVQITMIKTTTLTTPTVGAKSSQVTTLARAYRQQIEAELVSRPHDERIIRAWFRAGRKEGEASWEIPGLVDVRYAIRVTVSLGEGEGCIFKHDEEVRMFSHSLGQFECPFEVHDEPARNLLLASALGNNLTRF</sequence>
<dbReference type="AlphaFoldDB" id="G4TV11"/>
<dbReference type="Proteomes" id="UP000007148">
    <property type="component" value="Unassembled WGS sequence"/>
</dbReference>
<feature type="region of interest" description="Disordered" evidence="1">
    <location>
        <begin position="39"/>
        <end position="83"/>
    </location>
</feature>